<dbReference type="EMBL" id="CP136862">
    <property type="protein sequence ID" value="WOJ90434.1"/>
    <property type="molecule type" value="Genomic_DNA"/>
</dbReference>
<protein>
    <submittedName>
        <fullName evidence="1">Baseplate assembly protein</fullName>
    </submittedName>
</protein>
<sequence>MTSGSAPFGASIGEARRTPLLTYNRPGLAQISYRVGDYASFKDTMLESLALQTGLHTGETSDLSVALVDAFATMSDVLTFYQERIANESYLPTAKERRSALELARLIDYRPRPGVAASAAVAFTLEDAPGASDQAAQPLTIGARLKVQSLPQSGEAPLTFETIEDIEARPEWNAMRPLRAQPQTLDVGMQSVILSGANVDMSPGDLILVVAGDRDAKRVVKVTRDQARDQTRVDLAEAPPDPPPFHFPILPPWPIEIFFGIAPKLTNSYVSSNILGFSWRQHDFSALATVHKWSLPALTLNFARQVSFPPFSVEQGAFAFRQRAPIFGHNAPKYLALTNGQPGLLAAYPNNWDATPRTLSDDDPLANGDIYLDRTYPNVVAGSWAILDSRYERRICRVKEVGETSRADYGLSGKTTRLRVDSADGFSGLSLRETTVYVQSEQLPLADLPILDPVAGASVTLDRTYFGLTIGRSVVLTGARADLDGVVESEVLTLSDVTFGAGYTTLSFDQALANSYVRDSVTVNANVALATHGETVREILGSGDSSQPFQRFALRQSPLTYVNSDSASGARSTLEVRANSLLWRESPSFFGQGPNDRVYAVRIDDDGTAAVEFGDGVVGARLATGNENVQATYRKGGGKVGNVDAGRLSLLPVRPMGVRSAINPLAAAGATDAETLDEIRNNAALTVLTLDRIVSLSDYEDFARAFQGVGKALATWSWSGQRQGVFVTVAGAGGEELLESGQTYKSLLAAMRAAGDPHVSLRVQSYRQAFFRLSATIIVAADYEIASVLASVDAALRTAFSFDVRSFGQPATLSEAMATMQAVAGVVAVDIVRFFRIDDPNGGGIYMALAAAAPRSGDDGALIAAELLTLDPRPVDLVGALG</sequence>
<keyword evidence="2" id="KW-1185">Reference proteome</keyword>
<evidence type="ECO:0000313" key="1">
    <source>
        <dbReference type="EMBL" id="WOJ90434.1"/>
    </source>
</evidence>
<accession>A0ABZ0HV51</accession>
<dbReference type="InterPro" id="IPR011749">
    <property type="entry name" value="CHP02243"/>
</dbReference>
<gene>
    <name evidence="1" type="ORF">RZS28_03825</name>
</gene>
<dbReference type="NCBIfam" id="TIGR02243">
    <property type="entry name" value="putative baseplate assembly protein"/>
    <property type="match status" value="1"/>
</dbReference>
<reference evidence="1 2" key="1">
    <citation type="submission" date="2023-10" db="EMBL/GenBank/DDBJ databases">
        <title>Novel methanotroph of the genus Methylocapsa from a subarctic wetland.</title>
        <authorList>
            <person name="Belova S.E."/>
            <person name="Oshkin I.Y."/>
            <person name="Miroshnikov K."/>
            <person name="Dedysh S.N."/>
        </authorList>
    </citation>
    <scope>NUCLEOTIDE SEQUENCE [LARGE SCALE GENOMIC DNA]</scope>
    <source>
        <strain evidence="1 2">RX1</strain>
    </source>
</reference>
<dbReference type="Proteomes" id="UP001626536">
    <property type="component" value="Chromosome"/>
</dbReference>
<proteinExistence type="predicted"/>
<organism evidence="1 2">
    <name type="scientific">Methylocapsa polymorpha</name>
    <dbReference type="NCBI Taxonomy" id="3080828"/>
    <lineage>
        <taxon>Bacteria</taxon>
        <taxon>Pseudomonadati</taxon>
        <taxon>Pseudomonadota</taxon>
        <taxon>Alphaproteobacteria</taxon>
        <taxon>Hyphomicrobiales</taxon>
        <taxon>Beijerinckiaceae</taxon>
        <taxon>Methylocapsa</taxon>
    </lineage>
</organism>
<dbReference type="RefSeq" id="WP_407339882.1">
    <property type="nucleotide sequence ID" value="NZ_CP136862.1"/>
</dbReference>
<name>A0ABZ0HV51_9HYPH</name>
<evidence type="ECO:0000313" key="2">
    <source>
        <dbReference type="Proteomes" id="UP001626536"/>
    </source>
</evidence>